<accession>A0ABY1NWR9</accession>
<feature type="domain" description="NapC/NirT cytochrome c N-terminal" evidence="12">
    <location>
        <begin position="5"/>
        <end position="160"/>
    </location>
</feature>
<keyword evidence="6" id="KW-0812">Transmembrane</keyword>
<dbReference type="InterPro" id="IPR051174">
    <property type="entry name" value="Cytochrome_c-type_ET"/>
</dbReference>
<evidence type="ECO:0000256" key="5">
    <source>
        <dbReference type="ARBA" id="ARBA00022617"/>
    </source>
</evidence>
<comment type="similarity">
    <text evidence="2">Belongs to the NapC/NirT/NrfH family.</text>
</comment>
<reference evidence="13 14" key="1">
    <citation type="submission" date="2017-05" db="EMBL/GenBank/DDBJ databases">
        <authorList>
            <person name="Varghese N."/>
            <person name="Submissions S."/>
        </authorList>
    </citation>
    <scope>NUCLEOTIDE SEQUENCE [LARGE SCALE GENOMIC DNA]</scope>
    <source>
        <strain evidence="13 14">DSM 15522</strain>
    </source>
</reference>
<gene>
    <name evidence="13" type="ORF">SAMN06265339_1648</name>
</gene>
<evidence type="ECO:0000256" key="2">
    <source>
        <dbReference type="ARBA" id="ARBA00007395"/>
    </source>
</evidence>
<keyword evidence="14" id="KW-1185">Reference proteome</keyword>
<keyword evidence="7" id="KW-0479">Metal-binding</keyword>
<dbReference type="Gene3D" id="1.10.3820.10">
    <property type="entry name" value="Di-heme elbow motif domain"/>
    <property type="match status" value="1"/>
</dbReference>
<keyword evidence="11" id="KW-0472">Membrane</keyword>
<dbReference type="InterPro" id="IPR038266">
    <property type="entry name" value="NapC/NirT_cytc_sf"/>
</dbReference>
<dbReference type="SUPFAM" id="SSF48695">
    <property type="entry name" value="Multiheme cytochromes"/>
    <property type="match status" value="1"/>
</dbReference>
<name>A0ABY1NWR9_9BACT</name>
<evidence type="ECO:0000256" key="3">
    <source>
        <dbReference type="ARBA" id="ARBA00022448"/>
    </source>
</evidence>
<evidence type="ECO:0000313" key="13">
    <source>
        <dbReference type="EMBL" id="SMP18900.1"/>
    </source>
</evidence>
<evidence type="ECO:0000256" key="4">
    <source>
        <dbReference type="ARBA" id="ARBA00022475"/>
    </source>
</evidence>
<keyword evidence="8" id="KW-0249">Electron transport</keyword>
<dbReference type="EMBL" id="FXUB01000006">
    <property type="protein sequence ID" value="SMP18900.1"/>
    <property type="molecule type" value="Genomic_DNA"/>
</dbReference>
<keyword evidence="5" id="KW-0349">Heme</keyword>
<evidence type="ECO:0000256" key="8">
    <source>
        <dbReference type="ARBA" id="ARBA00022982"/>
    </source>
</evidence>
<dbReference type="PANTHER" id="PTHR30333">
    <property type="entry name" value="CYTOCHROME C-TYPE PROTEIN"/>
    <property type="match status" value="1"/>
</dbReference>
<evidence type="ECO:0000256" key="9">
    <source>
        <dbReference type="ARBA" id="ARBA00022989"/>
    </source>
</evidence>
<dbReference type="InterPro" id="IPR005126">
    <property type="entry name" value="NapC/NirT_cyt_c_N"/>
</dbReference>
<comment type="caution">
    <text evidence="13">The sequence shown here is derived from an EMBL/GenBank/DDBJ whole genome shotgun (WGS) entry which is preliminary data.</text>
</comment>
<sequence>MAKRTIILSGLAGFVIAGAAALISAQIIEDTSTPQFCSSCHEMKPMYETWLKGPHGPLGNKGGAVRATCVDCHLPHDNVVSYLIAKASSGTKDFLGHILNGGYADNPKYWLEKLDESKNYVYVENCKHCHQVLPNNESHKKIKMGKVSDNCLRCHWYVGHGEELEVKIKELSEK</sequence>
<comment type="subcellular location">
    <subcellularLocation>
        <location evidence="1">Cell membrane</location>
    </subcellularLocation>
</comment>
<evidence type="ECO:0000259" key="12">
    <source>
        <dbReference type="Pfam" id="PF03264"/>
    </source>
</evidence>
<organism evidence="13 14">
    <name type="scientific">Desulfurobacterium pacificum</name>
    <dbReference type="NCBI Taxonomy" id="240166"/>
    <lineage>
        <taxon>Bacteria</taxon>
        <taxon>Pseudomonadati</taxon>
        <taxon>Aquificota</taxon>
        <taxon>Aquificia</taxon>
        <taxon>Desulfurobacteriales</taxon>
        <taxon>Desulfurobacteriaceae</taxon>
        <taxon>Desulfurobacterium</taxon>
    </lineage>
</organism>
<dbReference type="RefSeq" id="WP_283401084.1">
    <property type="nucleotide sequence ID" value="NZ_FXUB01000006.1"/>
</dbReference>
<evidence type="ECO:0000256" key="6">
    <source>
        <dbReference type="ARBA" id="ARBA00022692"/>
    </source>
</evidence>
<keyword evidence="9" id="KW-1133">Transmembrane helix</keyword>
<dbReference type="Pfam" id="PF03264">
    <property type="entry name" value="Cytochrom_NNT"/>
    <property type="match status" value="1"/>
</dbReference>
<evidence type="ECO:0000256" key="11">
    <source>
        <dbReference type="ARBA" id="ARBA00023136"/>
    </source>
</evidence>
<proteinExistence type="inferred from homology"/>
<evidence type="ECO:0000313" key="14">
    <source>
        <dbReference type="Proteomes" id="UP001157911"/>
    </source>
</evidence>
<keyword evidence="10" id="KW-0408">Iron</keyword>
<keyword evidence="3" id="KW-0813">Transport</keyword>
<keyword evidence="4" id="KW-1003">Cell membrane</keyword>
<dbReference type="InterPro" id="IPR036280">
    <property type="entry name" value="Multihaem_cyt_sf"/>
</dbReference>
<dbReference type="PANTHER" id="PTHR30333:SF1">
    <property type="entry name" value="CYTOCHROME C-TYPE PROTEIN NAPC"/>
    <property type="match status" value="1"/>
</dbReference>
<dbReference type="Proteomes" id="UP001157911">
    <property type="component" value="Unassembled WGS sequence"/>
</dbReference>
<protein>
    <submittedName>
        <fullName evidence="13">Cytochrome c nitrite reductase, small subunit</fullName>
    </submittedName>
</protein>
<evidence type="ECO:0000256" key="10">
    <source>
        <dbReference type="ARBA" id="ARBA00023004"/>
    </source>
</evidence>
<evidence type="ECO:0000256" key="1">
    <source>
        <dbReference type="ARBA" id="ARBA00004236"/>
    </source>
</evidence>
<evidence type="ECO:0000256" key="7">
    <source>
        <dbReference type="ARBA" id="ARBA00022723"/>
    </source>
</evidence>